<name>A0A7F8QDK5_LEPWE</name>
<proteinExistence type="predicted"/>
<accession>A0A7F8QDK5</accession>
<feature type="compositionally biased region" description="Low complexity" evidence="1">
    <location>
        <begin position="1"/>
        <end position="14"/>
    </location>
</feature>
<dbReference type="AlphaFoldDB" id="A0A7F8QDK5"/>
<dbReference type="GeneID" id="115938605"/>
<feature type="region of interest" description="Disordered" evidence="1">
    <location>
        <begin position="1"/>
        <end position="21"/>
    </location>
</feature>
<dbReference type="RefSeq" id="XP_030878338.1">
    <property type="nucleotide sequence ID" value="XM_031022478.1"/>
</dbReference>
<sequence length="110" mass="11848">MEGDGVPWGSEPVSGPGPGGGGMIRELCRGFGRYRRYLGRLRQNLRETQKFFRDIKCSHSHSCPSSPTGGSGAERGPAGDVAEPGLQAGYLCKVKFTQRLSQLSFVNVGF</sequence>
<evidence type="ECO:0000313" key="2">
    <source>
        <dbReference type="Proteomes" id="UP000245341"/>
    </source>
</evidence>
<evidence type="ECO:0000313" key="3">
    <source>
        <dbReference type="RefSeq" id="XP_030878338.1"/>
    </source>
</evidence>
<evidence type="ECO:0000256" key="1">
    <source>
        <dbReference type="SAM" id="MobiDB-lite"/>
    </source>
</evidence>
<gene>
    <name evidence="3" type="primary">LOC115938605</name>
</gene>
<dbReference type="Proteomes" id="UP000245341">
    <property type="component" value="Unplaced"/>
</dbReference>
<reference evidence="3" key="1">
    <citation type="submission" date="2025-08" db="UniProtKB">
        <authorList>
            <consortium name="RefSeq"/>
        </authorList>
    </citation>
    <scope>IDENTIFICATION</scope>
    <source>
        <tissue evidence="3">Liver</tissue>
    </source>
</reference>
<organism evidence="2 3">
    <name type="scientific">Leptonychotes weddellii</name>
    <name type="common">Weddell seal</name>
    <name type="synonym">Otaria weddellii</name>
    <dbReference type="NCBI Taxonomy" id="9713"/>
    <lineage>
        <taxon>Eukaryota</taxon>
        <taxon>Metazoa</taxon>
        <taxon>Chordata</taxon>
        <taxon>Craniata</taxon>
        <taxon>Vertebrata</taxon>
        <taxon>Euteleostomi</taxon>
        <taxon>Mammalia</taxon>
        <taxon>Eutheria</taxon>
        <taxon>Laurasiatheria</taxon>
        <taxon>Carnivora</taxon>
        <taxon>Caniformia</taxon>
        <taxon>Pinnipedia</taxon>
        <taxon>Phocidae</taxon>
        <taxon>Monachinae</taxon>
        <taxon>Lobodontini</taxon>
        <taxon>Leptonychotes</taxon>
    </lineage>
</organism>
<dbReference type="KEGG" id="lww:115938605"/>
<keyword evidence="2" id="KW-1185">Reference proteome</keyword>
<protein>
    <submittedName>
        <fullName evidence="3">Dual serine/threonine and tyrosine protein kinase-like</fullName>
    </submittedName>
</protein>
<feature type="region of interest" description="Disordered" evidence="1">
    <location>
        <begin position="57"/>
        <end position="80"/>
    </location>
</feature>